<dbReference type="Gene3D" id="2.10.109.10">
    <property type="entry name" value="Umud Fragment, subunit A"/>
    <property type="match status" value="1"/>
</dbReference>
<feature type="transmembrane region" description="Helical" evidence="8">
    <location>
        <begin position="20"/>
        <end position="41"/>
    </location>
</feature>
<dbReference type="GO" id="GO:0009003">
    <property type="term" value="F:signal peptidase activity"/>
    <property type="evidence" value="ECO:0007669"/>
    <property type="project" value="UniProtKB-EC"/>
</dbReference>
<dbReference type="InterPro" id="IPR019758">
    <property type="entry name" value="Pept_S26A_signal_pept_1_CS"/>
</dbReference>
<keyword evidence="8" id="KW-1133">Transmembrane helix</keyword>
<dbReference type="GO" id="GO:0005886">
    <property type="term" value="C:plasma membrane"/>
    <property type="evidence" value="ECO:0007669"/>
    <property type="project" value="UniProtKB-SubCell"/>
</dbReference>
<keyword evidence="8" id="KW-0472">Membrane</keyword>
<dbReference type="InterPro" id="IPR019756">
    <property type="entry name" value="Pept_S26A_signal_pept_1_Ser-AS"/>
</dbReference>
<dbReference type="PROSITE" id="PS00501">
    <property type="entry name" value="SPASE_I_1"/>
    <property type="match status" value="1"/>
</dbReference>
<accession>A0A943D8H3</accession>
<feature type="domain" description="Peptidase S26" evidence="10">
    <location>
        <begin position="20"/>
        <end position="175"/>
    </location>
</feature>
<dbReference type="NCBIfam" id="TIGR02227">
    <property type="entry name" value="sigpep_I_bact"/>
    <property type="match status" value="1"/>
</dbReference>
<organism evidence="11 12">
    <name type="scientific">Subdoligranulum variabile</name>
    <dbReference type="NCBI Taxonomy" id="214851"/>
    <lineage>
        <taxon>Bacteria</taxon>
        <taxon>Bacillati</taxon>
        <taxon>Bacillota</taxon>
        <taxon>Clostridia</taxon>
        <taxon>Eubacteriales</taxon>
        <taxon>Oscillospiraceae</taxon>
        <taxon>Subdoligranulum</taxon>
    </lineage>
</organism>
<evidence type="ECO:0000256" key="4">
    <source>
        <dbReference type="ARBA" id="ARBA00013208"/>
    </source>
</evidence>
<reference evidence="11" key="1">
    <citation type="submission" date="2021-02" db="EMBL/GenBank/DDBJ databases">
        <title>Infant gut strain persistence is associated with maternal origin, phylogeny, and functional potential including surface adhesion and iron acquisition.</title>
        <authorList>
            <person name="Lou Y.C."/>
        </authorList>
    </citation>
    <scope>NUCLEOTIDE SEQUENCE</scope>
    <source>
        <strain evidence="11">L3_101_000M1_dasL3_101_000M1_concoct_87</strain>
    </source>
</reference>
<dbReference type="InterPro" id="IPR000223">
    <property type="entry name" value="Pept_S26A_signal_pept_1"/>
</dbReference>
<comment type="caution">
    <text evidence="11">The sequence shown here is derived from an EMBL/GenBank/DDBJ whole genome shotgun (WGS) entry which is preliminary data.</text>
</comment>
<proteinExistence type="inferred from homology"/>
<evidence type="ECO:0000256" key="1">
    <source>
        <dbReference type="ARBA" id="ARBA00000677"/>
    </source>
</evidence>
<evidence type="ECO:0000256" key="2">
    <source>
        <dbReference type="ARBA" id="ARBA00004401"/>
    </source>
</evidence>
<evidence type="ECO:0000313" key="11">
    <source>
        <dbReference type="EMBL" id="MBS5330953.1"/>
    </source>
</evidence>
<evidence type="ECO:0000256" key="5">
    <source>
        <dbReference type="ARBA" id="ARBA00022670"/>
    </source>
</evidence>
<name>A0A943D8H3_9FIRM</name>
<dbReference type="PROSITE" id="PS00760">
    <property type="entry name" value="SPASE_I_2"/>
    <property type="match status" value="1"/>
</dbReference>
<dbReference type="EC" id="3.4.21.89" evidence="4 8"/>
<protein>
    <recommendedName>
        <fullName evidence="4 8">Signal peptidase I</fullName>
        <ecNumber evidence="4 8">3.4.21.89</ecNumber>
    </recommendedName>
</protein>
<evidence type="ECO:0000256" key="3">
    <source>
        <dbReference type="ARBA" id="ARBA00009370"/>
    </source>
</evidence>
<dbReference type="PANTHER" id="PTHR43390">
    <property type="entry name" value="SIGNAL PEPTIDASE I"/>
    <property type="match status" value="1"/>
</dbReference>
<feature type="active site" evidence="7">
    <location>
        <position position="50"/>
    </location>
</feature>
<dbReference type="Pfam" id="PF10502">
    <property type="entry name" value="Peptidase_S26"/>
    <property type="match status" value="1"/>
</dbReference>
<comment type="similarity">
    <text evidence="3 9">Belongs to the peptidase S26 family.</text>
</comment>
<evidence type="ECO:0000256" key="8">
    <source>
        <dbReference type="RuleBase" id="RU003993"/>
    </source>
</evidence>
<keyword evidence="5 8" id="KW-0645">Protease</keyword>
<dbReference type="PROSITE" id="PS00761">
    <property type="entry name" value="SPASE_I_3"/>
    <property type="match status" value="1"/>
</dbReference>
<dbReference type="InterPro" id="IPR019533">
    <property type="entry name" value="Peptidase_S26"/>
</dbReference>
<dbReference type="InterPro" id="IPR036286">
    <property type="entry name" value="LexA/Signal_pep-like_sf"/>
</dbReference>
<dbReference type="PRINTS" id="PR00727">
    <property type="entry name" value="LEADERPTASE"/>
</dbReference>
<keyword evidence="6 8" id="KW-0378">Hydrolase</keyword>
<dbReference type="CDD" id="cd06530">
    <property type="entry name" value="S26_SPase_I"/>
    <property type="match status" value="1"/>
</dbReference>
<evidence type="ECO:0000259" key="10">
    <source>
        <dbReference type="Pfam" id="PF10502"/>
    </source>
</evidence>
<dbReference type="SUPFAM" id="SSF51306">
    <property type="entry name" value="LexA/Signal peptidase"/>
    <property type="match status" value="1"/>
</dbReference>
<sequence>MGAAFDESFKKRYRRNKEALEWYDALAMAVAVIAIVFTFFVRIVKVDGHSMDPTLFNGERILINLMKQPDYGDIVVVDGYTSYGKPLVKRVIGKGGDTIDIDFAAGIVYRNGVALDEPYTAEPTYLYESVDFPITVPDGCLFVMGDNRNNSTDSRDSRVGCVDERDIMGAAMLRVLPFGKIGAAE</sequence>
<gene>
    <name evidence="11" type="primary">lepB</name>
    <name evidence="11" type="ORF">KHY36_00290</name>
</gene>
<dbReference type="PANTHER" id="PTHR43390:SF1">
    <property type="entry name" value="CHLOROPLAST PROCESSING PEPTIDASE"/>
    <property type="match status" value="1"/>
</dbReference>
<comment type="subcellular location">
    <subcellularLocation>
        <location evidence="2">Cell membrane</location>
        <topology evidence="2">Single-pass type II membrane protein</topology>
    </subcellularLocation>
    <subcellularLocation>
        <location evidence="9">Membrane</location>
        <topology evidence="9">Single-pass type II membrane protein</topology>
    </subcellularLocation>
</comment>
<evidence type="ECO:0000256" key="7">
    <source>
        <dbReference type="PIRSR" id="PIRSR600223-1"/>
    </source>
</evidence>
<evidence type="ECO:0000256" key="9">
    <source>
        <dbReference type="RuleBase" id="RU362042"/>
    </source>
</evidence>
<comment type="catalytic activity">
    <reaction evidence="1 8">
        <text>Cleavage of hydrophobic, N-terminal signal or leader sequences from secreted and periplasmic proteins.</text>
        <dbReference type="EC" id="3.4.21.89"/>
    </reaction>
</comment>
<keyword evidence="8" id="KW-0812">Transmembrane</keyword>
<feature type="active site" evidence="7">
    <location>
        <position position="89"/>
    </location>
</feature>
<evidence type="ECO:0000256" key="6">
    <source>
        <dbReference type="ARBA" id="ARBA00022801"/>
    </source>
</evidence>
<dbReference type="EMBL" id="JAGZGG010000001">
    <property type="protein sequence ID" value="MBS5330953.1"/>
    <property type="molecule type" value="Genomic_DNA"/>
</dbReference>
<evidence type="ECO:0000313" key="12">
    <source>
        <dbReference type="Proteomes" id="UP000759273"/>
    </source>
</evidence>
<dbReference type="GO" id="GO:0004252">
    <property type="term" value="F:serine-type endopeptidase activity"/>
    <property type="evidence" value="ECO:0007669"/>
    <property type="project" value="InterPro"/>
</dbReference>
<dbReference type="AlphaFoldDB" id="A0A943D8H3"/>
<dbReference type="Proteomes" id="UP000759273">
    <property type="component" value="Unassembled WGS sequence"/>
</dbReference>
<dbReference type="InterPro" id="IPR019757">
    <property type="entry name" value="Pept_S26A_signal_pept_1_Lys-AS"/>
</dbReference>
<dbReference type="GO" id="GO:0006465">
    <property type="term" value="P:signal peptide processing"/>
    <property type="evidence" value="ECO:0007669"/>
    <property type="project" value="InterPro"/>
</dbReference>